<keyword evidence="1" id="KW-0472">Membrane</keyword>
<dbReference type="EMBL" id="BCNV01000001">
    <property type="protein sequence ID" value="GAS81929.1"/>
    <property type="molecule type" value="Genomic_DNA"/>
</dbReference>
<dbReference type="GO" id="GO:0016020">
    <property type="term" value="C:membrane"/>
    <property type="evidence" value="ECO:0007669"/>
    <property type="project" value="TreeGrafter"/>
</dbReference>
<dbReference type="AlphaFoldDB" id="A0A100VLG1"/>
<dbReference type="Gene3D" id="3.40.50.1820">
    <property type="entry name" value="alpha/beta hydrolase"/>
    <property type="match status" value="1"/>
</dbReference>
<reference evidence="3 4" key="1">
    <citation type="journal article" date="2016" name="Genome Announc.">
        <title>Draft Genome Sequence of Paenibacillus amylolyticus Heshi-A3, Isolated from Fermented Rice Bran in a Japanese Fermented Seafood Dish.</title>
        <authorList>
            <person name="Akuzawa S."/>
            <person name="Nagaoka J."/>
            <person name="Kanekatsu M."/>
            <person name="Kubota E."/>
            <person name="Ohtake R."/>
            <person name="Suzuki T."/>
            <person name="Kanesaki Y."/>
        </authorList>
    </citation>
    <scope>NUCLEOTIDE SEQUENCE [LARGE SCALE GENOMIC DNA]</scope>
    <source>
        <strain evidence="3 4">Heshi-A3</strain>
    </source>
</reference>
<dbReference type="InterPro" id="IPR029058">
    <property type="entry name" value="AB_hydrolase_fold"/>
</dbReference>
<dbReference type="SUPFAM" id="SSF53474">
    <property type="entry name" value="alpha/beta-Hydrolases"/>
    <property type="match status" value="1"/>
</dbReference>
<evidence type="ECO:0000256" key="1">
    <source>
        <dbReference type="SAM" id="Phobius"/>
    </source>
</evidence>
<gene>
    <name evidence="3" type="ORF">PAHA3_2003</name>
</gene>
<feature type="transmembrane region" description="Helical" evidence="1">
    <location>
        <begin position="22"/>
        <end position="44"/>
    </location>
</feature>
<dbReference type="RefSeq" id="WP_062834560.1">
    <property type="nucleotide sequence ID" value="NZ_BCNV01000001.1"/>
</dbReference>
<dbReference type="Pfam" id="PF00561">
    <property type="entry name" value="Abhydrolase_1"/>
    <property type="match status" value="1"/>
</dbReference>
<dbReference type="InterPro" id="IPR000073">
    <property type="entry name" value="AB_hydrolase_1"/>
</dbReference>
<sequence length="331" mass="37018">MDVAKTVDITTTGTKGRKKRNLWLKIIGGIVGALVLFMGITFVVHTISNGIEKKKIESYGQYVNVDGKNMNVSIQGSGEQTIVLLPGQGTPSPVLDFKLLIDELTSDYKVVAIEPFGYGLSDQTETERTTENIVSEIHEAVQQLGIDRYILMGHSITGLYAATYVNTYPDEVSAFVGIDSSVPNQPGMDVKLPLNLMKFLQKSGLMRVIQKVSGDSYKSLAYDEHTKEQMKLIANQVSTNPTLIDELKHLGSNFKNGEKLTYPRDLPMLLFVQSNNEHNPQWIPLHEEQVKQSAQGKMIPMEGSHYLHHTIFKEIAEEFKSYMKQIQPNSN</sequence>
<feature type="domain" description="AB hydrolase-1" evidence="2">
    <location>
        <begin position="81"/>
        <end position="190"/>
    </location>
</feature>
<proteinExistence type="predicted"/>
<comment type="caution">
    <text evidence="3">The sequence shown here is derived from an EMBL/GenBank/DDBJ whole genome shotgun (WGS) entry which is preliminary data.</text>
</comment>
<dbReference type="InterPro" id="IPR050266">
    <property type="entry name" value="AB_hydrolase_sf"/>
</dbReference>
<evidence type="ECO:0000259" key="2">
    <source>
        <dbReference type="Pfam" id="PF00561"/>
    </source>
</evidence>
<protein>
    <recommendedName>
        <fullName evidence="2">AB hydrolase-1 domain-containing protein</fullName>
    </recommendedName>
</protein>
<dbReference type="Proteomes" id="UP000069697">
    <property type="component" value="Unassembled WGS sequence"/>
</dbReference>
<keyword evidence="1" id="KW-1133">Transmembrane helix</keyword>
<keyword evidence="1" id="KW-0812">Transmembrane</keyword>
<dbReference type="PANTHER" id="PTHR43798">
    <property type="entry name" value="MONOACYLGLYCEROL LIPASE"/>
    <property type="match status" value="1"/>
</dbReference>
<name>A0A100VLG1_PAEAM</name>
<dbReference type="PANTHER" id="PTHR43798:SF33">
    <property type="entry name" value="HYDROLASE, PUTATIVE (AFU_ORTHOLOGUE AFUA_2G14860)-RELATED"/>
    <property type="match status" value="1"/>
</dbReference>
<organism evidence="3 4">
    <name type="scientific">Paenibacillus amylolyticus</name>
    <dbReference type="NCBI Taxonomy" id="1451"/>
    <lineage>
        <taxon>Bacteria</taxon>
        <taxon>Bacillati</taxon>
        <taxon>Bacillota</taxon>
        <taxon>Bacilli</taxon>
        <taxon>Bacillales</taxon>
        <taxon>Paenibacillaceae</taxon>
        <taxon>Paenibacillus</taxon>
    </lineage>
</organism>
<evidence type="ECO:0000313" key="4">
    <source>
        <dbReference type="Proteomes" id="UP000069697"/>
    </source>
</evidence>
<accession>A0A100VLG1</accession>
<reference evidence="4" key="2">
    <citation type="submission" date="2016-01" db="EMBL/GenBank/DDBJ databases">
        <title>Draft Genome Sequence of Paenibacillus amylolyticus Heshi-A3 that Was Isolated from Fermented Rice Bran with Aging Salted Mackerel, Which Was Named Heshiko as Traditional Fermented Seafood in Japan.</title>
        <authorList>
            <person name="Akuzawa S."/>
            <person name="Nakagawa J."/>
            <person name="Kanekatsu T."/>
            <person name="Kubota E."/>
            <person name="Ohtake R."/>
            <person name="Suzuki T."/>
            <person name="Kanesaki Y."/>
        </authorList>
    </citation>
    <scope>NUCLEOTIDE SEQUENCE [LARGE SCALE GENOMIC DNA]</scope>
    <source>
        <strain evidence="4">Heshi-A3</strain>
    </source>
</reference>
<evidence type="ECO:0000313" key="3">
    <source>
        <dbReference type="EMBL" id="GAS81929.1"/>
    </source>
</evidence>